<dbReference type="InterPro" id="IPR012337">
    <property type="entry name" value="RNaseH-like_sf"/>
</dbReference>
<dbReference type="InterPro" id="IPR036397">
    <property type="entry name" value="RNaseH_sf"/>
</dbReference>
<dbReference type="InterPro" id="IPR001584">
    <property type="entry name" value="Integrase_cat-core"/>
</dbReference>
<proteinExistence type="predicted"/>
<gene>
    <name evidence="2" type="ORF">IBJ83_06755</name>
</gene>
<dbReference type="EMBL" id="JACVDA010000020">
    <property type="protein sequence ID" value="MBK1469012.1"/>
    <property type="molecule type" value="Genomic_DNA"/>
</dbReference>
<dbReference type="SUPFAM" id="SSF53098">
    <property type="entry name" value="Ribonuclease H-like"/>
    <property type="match status" value="1"/>
</dbReference>
<name>A0ABS1CA82_9FIRM</name>
<evidence type="ECO:0000313" key="3">
    <source>
        <dbReference type="Proteomes" id="UP000823123"/>
    </source>
</evidence>
<dbReference type="InterPro" id="IPR009057">
    <property type="entry name" value="Homeodomain-like_sf"/>
</dbReference>
<sequence>MSLDLKIRYLPHTLNTRYYACKTYRNCGDVSYVCRKYKISVSSLMRWNKRFDGSIESLKDKSHKPLSKHPNSHTEKEIKHIKDYLRRNPNMSIIELYVKLKTKKGYKRHINSLYRVVKKLGLRVSTYNTKKEKEKYIPKKYDTPSMLGIKWQLDVKYVPKTCYVGEIPEKFYQYTMIDEATRERFIYAFKEKSSFSTIQFVKMAIRYFGYKPKIIQTDNGSEFTHFRKTDKIHPLDRLCFYYNIEHQLIRPRTPRHNGKVERSHRNDNQRFYKDLKFYSYEDLIYQMKKYLYRSNRIPMKPLGFLTPIEKRKQLILQIAT</sequence>
<dbReference type="PANTHER" id="PTHR35004:SF7">
    <property type="entry name" value="INTEGRASE PROTEIN"/>
    <property type="match status" value="1"/>
</dbReference>
<evidence type="ECO:0000313" key="2">
    <source>
        <dbReference type="EMBL" id="MBK1469012.1"/>
    </source>
</evidence>
<organism evidence="2 3">
    <name type="scientific">Parvimonas parva</name>
    <dbReference type="NCBI Taxonomy" id="2769485"/>
    <lineage>
        <taxon>Bacteria</taxon>
        <taxon>Bacillati</taxon>
        <taxon>Bacillota</taxon>
        <taxon>Tissierellia</taxon>
        <taxon>Tissierellales</taxon>
        <taxon>Peptoniphilaceae</taxon>
        <taxon>Parvimonas</taxon>
    </lineage>
</organism>
<reference evidence="2 3" key="1">
    <citation type="submission" date="2020-09" db="EMBL/GenBank/DDBJ databases">
        <title>Parvimonas S3374 sp. nov.</title>
        <authorList>
            <person name="Buhl M."/>
        </authorList>
    </citation>
    <scope>NUCLEOTIDE SEQUENCE [LARGE SCALE GENOMIC DNA]</scope>
    <source>
        <strain evidence="2 3">S3374</strain>
    </source>
</reference>
<dbReference type="Proteomes" id="UP000823123">
    <property type="component" value="Unassembled WGS sequence"/>
</dbReference>
<dbReference type="PROSITE" id="PS50994">
    <property type="entry name" value="INTEGRASE"/>
    <property type="match status" value="1"/>
</dbReference>
<dbReference type="SUPFAM" id="SSF46689">
    <property type="entry name" value="Homeodomain-like"/>
    <property type="match status" value="1"/>
</dbReference>
<dbReference type="PANTHER" id="PTHR35004">
    <property type="entry name" value="TRANSPOSASE RV3428C-RELATED"/>
    <property type="match status" value="1"/>
</dbReference>
<evidence type="ECO:0000259" key="1">
    <source>
        <dbReference type="PROSITE" id="PS50994"/>
    </source>
</evidence>
<accession>A0ABS1CA82</accession>
<dbReference type="RefSeq" id="WP_068475178.1">
    <property type="nucleotide sequence ID" value="NZ_JACVDA010000020.1"/>
</dbReference>
<dbReference type="Gene3D" id="3.30.420.10">
    <property type="entry name" value="Ribonuclease H-like superfamily/Ribonuclease H"/>
    <property type="match status" value="1"/>
</dbReference>
<dbReference type="Pfam" id="PF00665">
    <property type="entry name" value="rve"/>
    <property type="match status" value="1"/>
</dbReference>
<feature type="domain" description="Integrase catalytic" evidence="1">
    <location>
        <begin position="140"/>
        <end position="315"/>
    </location>
</feature>
<protein>
    <submittedName>
        <fullName evidence="2">DDE-type integrase/transposase/recombinase</fullName>
    </submittedName>
</protein>
<keyword evidence="3" id="KW-1185">Reference proteome</keyword>
<comment type="caution">
    <text evidence="2">The sequence shown here is derived from an EMBL/GenBank/DDBJ whole genome shotgun (WGS) entry which is preliminary data.</text>
</comment>